<organism evidence="1 2">
    <name type="scientific">Candidatus Sungbacteria bacterium RIFCSPHIGHO2_02_FULL_51_29</name>
    <dbReference type="NCBI Taxonomy" id="1802273"/>
    <lineage>
        <taxon>Bacteria</taxon>
        <taxon>Candidatus Sungiibacteriota</taxon>
    </lineage>
</organism>
<dbReference type="Proteomes" id="UP000177811">
    <property type="component" value="Unassembled WGS sequence"/>
</dbReference>
<gene>
    <name evidence="1" type="ORF">A3C16_05320</name>
</gene>
<dbReference type="EMBL" id="MHQL01000034">
    <property type="protein sequence ID" value="OHA02467.1"/>
    <property type="molecule type" value="Genomic_DNA"/>
</dbReference>
<comment type="caution">
    <text evidence="1">The sequence shown here is derived from an EMBL/GenBank/DDBJ whole genome shotgun (WGS) entry which is preliminary data.</text>
</comment>
<sequence>MRIGRGICILGALFAAVQPVGISAGNATERPTTSIDLTNAQANELALELLENFANLSAKDVPRALNELHTVLSEMTLQERRALLQIVGAAQVLLGAQQPRTNQQLLAKFLDDSKNIIEEYNKKNPQ</sequence>
<accession>A0A1G2KSR9</accession>
<evidence type="ECO:0000313" key="2">
    <source>
        <dbReference type="Proteomes" id="UP000177811"/>
    </source>
</evidence>
<evidence type="ECO:0000313" key="1">
    <source>
        <dbReference type="EMBL" id="OHA02467.1"/>
    </source>
</evidence>
<name>A0A1G2KSR9_9BACT</name>
<dbReference type="AlphaFoldDB" id="A0A1G2KSR9"/>
<proteinExistence type="predicted"/>
<protein>
    <submittedName>
        <fullName evidence="1">Uncharacterized protein</fullName>
    </submittedName>
</protein>
<reference evidence="1 2" key="1">
    <citation type="journal article" date="2016" name="Nat. Commun.">
        <title>Thousands of microbial genomes shed light on interconnected biogeochemical processes in an aquifer system.</title>
        <authorList>
            <person name="Anantharaman K."/>
            <person name="Brown C.T."/>
            <person name="Hug L.A."/>
            <person name="Sharon I."/>
            <person name="Castelle C.J."/>
            <person name="Probst A.J."/>
            <person name="Thomas B.C."/>
            <person name="Singh A."/>
            <person name="Wilkins M.J."/>
            <person name="Karaoz U."/>
            <person name="Brodie E.L."/>
            <person name="Williams K.H."/>
            <person name="Hubbard S.S."/>
            <person name="Banfield J.F."/>
        </authorList>
    </citation>
    <scope>NUCLEOTIDE SEQUENCE [LARGE SCALE GENOMIC DNA]</scope>
</reference>